<dbReference type="AlphaFoldDB" id="A0A8H6VM80"/>
<comment type="caution">
    <text evidence="1">The sequence shown here is derived from an EMBL/GenBank/DDBJ whole genome shotgun (WGS) entry which is preliminary data.</text>
</comment>
<gene>
    <name evidence="1" type="ORF">HII31_01051</name>
</gene>
<sequence length="347" mass="39213">MARLGSVPGIIPHIDPPIMVDATNMPPPVINIAQHGDLILDLSAKRPKTKLLVSSIVLKGISPVFARLMPLSLRFPDSDNEDPRSAKKQHSVTIHDDDATAMTNMCSMLHARPVTFLTSPRFYFSEAEYARMILSLAQTIKKYECVDILRLQCQGLIWEFLNEYNGTATATCIIAHAAWILNLERAFCAATKHVAFDDDEFPTLKDSTLPKELYYPLQHKYLSVQDTISRGTLGILKGACKCSIRDVTEKCRKQLDDAELHYFSPGDQIEPSQLIMRLPNLIGEERYWCDGTCGEVAKVTRNEVQSFIAKIEKLCEGLCLRCLRENKLIDPTESCSELEHRHRRFGY</sequence>
<evidence type="ECO:0000313" key="2">
    <source>
        <dbReference type="Proteomes" id="UP000660729"/>
    </source>
</evidence>
<dbReference type="EMBL" id="JABCIY010000011">
    <property type="protein sequence ID" value="KAF7197548.1"/>
    <property type="molecule type" value="Genomic_DNA"/>
</dbReference>
<reference evidence="1" key="1">
    <citation type="submission" date="2020-04" db="EMBL/GenBank/DDBJ databases">
        <title>Draft genome resource of the tomato pathogen Pseudocercospora fuligena.</title>
        <authorList>
            <person name="Zaccaron A."/>
        </authorList>
    </citation>
    <scope>NUCLEOTIDE SEQUENCE</scope>
    <source>
        <strain evidence="1">PF001</strain>
    </source>
</reference>
<accession>A0A8H6VM80</accession>
<dbReference type="OrthoDB" id="3650523at2759"/>
<dbReference type="Proteomes" id="UP000660729">
    <property type="component" value="Unassembled WGS sequence"/>
</dbReference>
<protein>
    <recommendedName>
        <fullName evidence="3">BTB domain-containing protein</fullName>
    </recommendedName>
</protein>
<organism evidence="1 2">
    <name type="scientific">Pseudocercospora fuligena</name>
    <dbReference type="NCBI Taxonomy" id="685502"/>
    <lineage>
        <taxon>Eukaryota</taxon>
        <taxon>Fungi</taxon>
        <taxon>Dikarya</taxon>
        <taxon>Ascomycota</taxon>
        <taxon>Pezizomycotina</taxon>
        <taxon>Dothideomycetes</taxon>
        <taxon>Dothideomycetidae</taxon>
        <taxon>Mycosphaerellales</taxon>
        <taxon>Mycosphaerellaceae</taxon>
        <taxon>Pseudocercospora</taxon>
    </lineage>
</organism>
<evidence type="ECO:0000313" key="1">
    <source>
        <dbReference type="EMBL" id="KAF7197548.1"/>
    </source>
</evidence>
<evidence type="ECO:0008006" key="3">
    <source>
        <dbReference type="Google" id="ProtNLM"/>
    </source>
</evidence>
<proteinExistence type="predicted"/>
<keyword evidence="2" id="KW-1185">Reference proteome</keyword>
<name>A0A8H6VM80_9PEZI</name>